<dbReference type="AlphaFoldDB" id="A0AA35WP17"/>
<gene>
    <name evidence="4" type="ORF">GBAR_LOCUS15727</name>
</gene>
<dbReference type="Gene3D" id="2.130.10.10">
    <property type="entry name" value="YVTN repeat-like/Quinoprotein amine dehydrogenase"/>
    <property type="match status" value="2"/>
</dbReference>
<accession>A0AA35WP17</accession>
<dbReference type="InterPro" id="IPR036322">
    <property type="entry name" value="WD40_repeat_dom_sf"/>
</dbReference>
<keyword evidence="5" id="KW-1185">Reference proteome</keyword>
<dbReference type="PRINTS" id="PR00320">
    <property type="entry name" value="GPROTEINBRPT"/>
</dbReference>
<feature type="repeat" description="WD" evidence="3">
    <location>
        <begin position="137"/>
        <end position="169"/>
    </location>
</feature>
<evidence type="ECO:0000256" key="3">
    <source>
        <dbReference type="PROSITE-ProRule" id="PRU00221"/>
    </source>
</evidence>
<keyword evidence="2" id="KW-0677">Repeat</keyword>
<protein>
    <submittedName>
        <fullName evidence="4">Uncharacterized WD repeat-containing protein alr3466</fullName>
    </submittedName>
</protein>
<evidence type="ECO:0000313" key="5">
    <source>
        <dbReference type="Proteomes" id="UP001174909"/>
    </source>
</evidence>
<reference evidence="4" key="1">
    <citation type="submission" date="2023-03" db="EMBL/GenBank/DDBJ databases">
        <authorList>
            <person name="Steffen K."/>
            <person name="Cardenas P."/>
        </authorList>
    </citation>
    <scope>NUCLEOTIDE SEQUENCE</scope>
</reference>
<proteinExistence type="predicted"/>
<dbReference type="InterPro" id="IPR020472">
    <property type="entry name" value="WD40_PAC1"/>
</dbReference>
<dbReference type="Pfam" id="PF00400">
    <property type="entry name" value="WD40"/>
    <property type="match status" value="5"/>
</dbReference>
<evidence type="ECO:0000256" key="2">
    <source>
        <dbReference type="ARBA" id="ARBA00022737"/>
    </source>
</evidence>
<dbReference type="InterPro" id="IPR015943">
    <property type="entry name" value="WD40/YVTN_repeat-like_dom_sf"/>
</dbReference>
<feature type="repeat" description="WD" evidence="3">
    <location>
        <begin position="53"/>
        <end position="94"/>
    </location>
</feature>
<feature type="repeat" description="WD" evidence="3">
    <location>
        <begin position="9"/>
        <end position="50"/>
    </location>
</feature>
<dbReference type="CDD" id="cd00200">
    <property type="entry name" value="WD40"/>
    <property type="match status" value="1"/>
</dbReference>
<dbReference type="PROSITE" id="PS50294">
    <property type="entry name" value="WD_REPEATS_REGION"/>
    <property type="match status" value="3"/>
</dbReference>
<comment type="caution">
    <text evidence="4">The sequence shown here is derived from an EMBL/GenBank/DDBJ whole genome shotgun (WGS) entry which is preliminary data.</text>
</comment>
<dbReference type="PANTHER" id="PTHR44156">
    <property type="entry name" value="SUPERNUMERARY LIMBS, ISOFORM B-RELATED"/>
    <property type="match status" value="1"/>
</dbReference>
<dbReference type="Proteomes" id="UP001174909">
    <property type="component" value="Unassembled WGS sequence"/>
</dbReference>
<dbReference type="InterPro" id="IPR053299">
    <property type="entry name" value="ASTRA_WD_repeat"/>
</dbReference>
<organism evidence="4 5">
    <name type="scientific">Geodia barretti</name>
    <name type="common">Barrett's horny sponge</name>
    <dbReference type="NCBI Taxonomy" id="519541"/>
    <lineage>
        <taxon>Eukaryota</taxon>
        <taxon>Metazoa</taxon>
        <taxon>Porifera</taxon>
        <taxon>Demospongiae</taxon>
        <taxon>Heteroscleromorpha</taxon>
        <taxon>Tetractinellida</taxon>
        <taxon>Astrophorina</taxon>
        <taxon>Geodiidae</taxon>
        <taxon>Geodia</taxon>
    </lineage>
</organism>
<feature type="non-terminal residue" evidence="4">
    <location>
        <position position="287"/>
    </location>
</feature>
<dbReference type="PROSITE" id="PS50082">
    <property type="entry name" value="WD_REPEATS_2"/>
    <property type="match status" value="4"/>
</dbReference>
<dbReference type="SMART" id="SM00320">
    <property type="entry name" value="WD40"/>
    <property type="match status" value="5"/>
</dbReference>
<dbReference type="PROSITE" id="PS00678">
    <property type="entry name" value="WD_REPEATS_1"/>
    <property type="match status" value="2"/>
</dbReference>
<dbReference type="SUPFAM" id="SSF50978">
    <property type="entry name" value="WD40 repeat-like"/>
    <property type="match status" value="1"/>
</dbReference>
<name>A0AA35WP17_GEOBA</name>
<evidence type="ECO:0000256" key="1">
    <source>
        <dbReference type="ARBA" id="ARBA00022574"/>
    </source>
</evidence>
<feature type="repeat" description="WD" evidence="3">
    <location>
        <begin position="95"/>
        <end position="136"/>
    </location>
</feature>
<dbReference type="EMBL" id="CASHTH010002283">
    <property type="protein sequence ID" value="CAI8027504.1"/>
    <property type="molecule type" value="Genomic_DNA"/>
</dbReference>
<dbReference type="InterPro" id="IPR019775">
    <property type="entry name" value="WD40_repeat_CS"/>
</dbReference>
<dbReference type="InterPro" id="IPR001680">
    <property type="entry name" value="WD40_rpt"/>
</dbReference>
<sequence>MNLEVYSELLGHRSDVNCCAWSPENQTLCSCGGDKTLRLWNVHEKKEIHPSPISAHRFYVNSVAYSPAGDILASGSSDTTIKMWSTTSWAVLATLSGHNGAVRGLAFSPDGCLLASSSDDTMVRVWDVGSHRCIATLEKHTESVTSVCFAPVGWLLVTGSSSGDVILFDCFKKTSVARILRADELGVNTVQVSPSGEATDSAFSFACAGGDGIIRLWSVTLTPAGKSECLEDREESSLPHLCLSPFCSQTVQCVLSITFHGGKKFSLVRNMGGGGEELTQTTPLSVN</sequence>
<keyword evidence="1 3" id="KW-0853">WD repeat</keyword>
<evidence type="ECO:0000313" key="4">
    <source>
        <dbReference type="EMBL" id="CAI8027504.1"/>
    </source>
</evidence>